<keyword evidence="11" id="KW-1185">Reference proteome</keyword>
<keyword evidence="3 7" id="KW-0812">Transmembrane</keyword>
<feature type="transmembrane region" description="Helical" evidence="7">
    <location>
        <begin position="470"/>
        <end position="491"/>
    </location>
</feature>
<feature type="transmembrane region" description="Helical" evidence="7">
    <location>
        <begin position="682"/>
        <end position="707"/>
    </location>
</feature>
<reference evidence="9" key="1">
    <citation type="journal article" date="2016" name="Sci. Rep.">
        <title>Molecular characterization of firefly nuptial gifts: a multi-omics approach sheds light on postcopulatory sexual selection.</title>
        <authorList>
            <person name="Al-Wathiqui N."/>
            <person name="Fallon T.R."/>
            <person name="South A."/>
            <person name="Weng J.K."/>
            <person name="Lewis S.M."/>
        </authorList>
    </citation>
    <scope>NUCLEOTIDE SEQUENCE</scope>
</reference>
<protein>
    <recommendedName>
        <fullName evidence="8">TMC domain-containing protein</fullName>
    </recommendedName>
</protein>
<comment type="similarity">
    <text evidence="2">Belongs to the TMC family.</text>
</comment>
<organism evidence="9">
    <name type="scientific">Photinus pyralis</name>
    <name type="common">Common eastern firefly</name>
    <name type="synonym">Lampyris pyralis</name>
    <dbReference type="NCBI Taxonomy" id="7054"/>
    <lineage>
        <taxon>Eukaryota</taxon>
        <taxon>Metazoa</taxon>
        <taxon>Ecdysozoa</taxon>
        <taxon>Arthropoda</taxon>
        <taxon>Hexapoda</taxon>
        <taxon>Insecta</taxon>
        <taxon>Pterygota</taxon>
        <taxon>Neoptera</taxon>
        <taxon>Endopterygota</taxon>
        <taxon>Coleoptera</taxon>
        <taxon>Polyphaga</taxon>
        <taxon>Elateriformia</taxon>
        <taxon>Elateroidea</taxon>
        <taxon>Lampyridae</taxon>
        <taxon>Lampyrinae</taxon>
        <taxon>Photinus</taxon>
    </lineage>
</organism>
<evidence type="ECO:0000313" key="9">
    <source>
        <dbReference type="EMBL" id="JAV67310.1"/>
    </source>
</evidence>
<dbReference type="AlphaFoldDB" id="A0A1Y1L4J7"/>
<dbReference type="Pfam" id="PF07810">
    <property type="entry name" value="TMC"/>
    <property type="match status" value="1"/>
</dbReference>
<comment type="subcellular location">
    <subcellularLocation>
        <location evidence="1">Membrane</location>
        <topology evidence="1">Multi-pass membrane protein</topology>
    </subcellularLocation>
</comment>
<feature type="region of interest" description="Disordered" evidence="6">
    <location>
        <begin position="1"/>
        <end position="28"/>
    </location>
</feature>
<evidence type="ECO:0000256" key="6">
    <source>
        <dbReference type="SAM" id="MobiDB-lite"/>
    </source>
</evidence>
<evidence type="ECO:0000256" key="4">
    <source>
        <dbReference type="ARBA" id="ARBA00022989"/>
    </source>
</evidence>
<dbReference type="GO" id="GO:0008381">
    <property type="term" value="F:mechanosensitive monoatomic ion channel activity"/>
    <property type="evidence" value="ECO:0007669"/>
    <property type="project" value="TreeGrafter"/>
</dbReference>
<accession>A0A1Y1L4J7</accession>
<evidence type="ECO:0000256" key="5">
    <source>
        <dbReference type="ARBA" id="ARBA00023136"/>
    </source>
</evidence>
<evidence type="ECO:0000256" key="7">
    <source>
        <dbReference type="SAM" id="Phobius"/>
    </source>
</evidence>
<dbReference type="Proteomes" id="UP000327044">
    <property type="component" value="Unassembled WGS sequence"/>
</dbReference>
<dbReference type="GO" id="GO:0005886">
    <property type="term" value="C:plasma membrane"/>
    <property type="evidence" value="ECO:0007669"/>
    <property type="project" value="InterPro"/>
</dbReference>
<gene>
    <name evidence="10" type="ORF">PPYR_14676</name>
</gene>
<dbReference type="PANTHER" id="PTHR23302:SF24">
    <property type="entry name" value="TMC DOMAIN-CONTAINING PROTEIN"/>
    <property type="match status" value="1"/>
</dbReference>
<keyword evidence="4 7" id="KW-1133">Transmembrane helix</keyword>
<feature type="transmembrane region" description="Helical" evidence="7">
    <location>
        <begin position="383"/>
        <end position="408"/>
    </location>
</feature>
<evidence type="ECO:0000259" key="8">
    <source>
        <dbReference type="Pfam" id="PF07810"/>
    </source>
</evidence>
<evidence type="ECO:0000313" key="11">
    <source>
        <dbReference type="Proteomes" id="UP000327044"/>
    </source>
</evidence>
<feature type="transmembrane region" description="Helical" evidence="7">
    <location>
        <begin position="583"/>
        <end position="602"/>
    </location>
</feature>
<evidence type="ECO:0000256" key="3">
    <source>
        <dbReference type="ARBA" id="ARBA00022692"/>
    </source>
</evidence>
<dbReference type="PANTHER" id="PTHR23302">
    <property type="entry name" value="TRANSMEMBRANE CHANNEL-RELATED"/>
    <property type="match status" value="1"/>
</dbReference>
<dbReference type="OrthoDB" id="1936208at2759"/>
<sequence length="768" mass="88029">MSGGDRSKKKTPRTQGWEEAGAEFYQESYPSTDTDFDVLQRDPRHLTTLLPSKQNRAVAATIKRIRGDTKTFGRHTHTTLRSRRGSTTNRRASTTADIQVSMLPDLSENLSNEQRTWEEIMQIKALPISMAQKKEMKAKLQSEPNLRLQGFEQLKWKRRKMWKKFRISIKESYSKLELWKGDLKKIEGNCGTGVVAYFLFIKWLLFLNFSIFSLVFLFVILPSIIFKNVEQCDDCCSSVYFNQTTDSNIVLDLVQGTGRMERTILFYGVYSNETFSYKVNGATLYYDLPLAYISVTVIYFLLSLFAIVKSAAKGFKERLVEGEGQFYQYCNLIFGGWDFCIQNEKTANMKHNAIFHEIKGFLEVERREEERQNRTQQERTKLFVVRLLVNVIVIVVLAASAAAIYFVFDYSTKQVANTLKDALFSSSFEMLFYEFLPSLSIVFLNVIVPFVFAFLVNLEKYSPLNVIRITLVRTVFLRLSSLCVLYASLYIKVACDVENINSCVSADCATCWESFVGQQIYKLVLTDFATHAILTFLVNFPRALIARNCTNKAAKFLGSQDFELPKHVLDVIYSQTLCWLGCFYSPLLPAIATLVCFLMFYIKKFACLINSTPSVTIYRASRSNSMFMIVLLISYIFAVLPIAYGIGELLPSESCGPFRALPTVWSYIVNIFGTSPMWLQSILFFVSTAGFAVPAFVVLTLLVYYYWAVNSANRHMVTVLKNQLVLEGHDKQFLLDRLSMFIKQQQESQKRLRHAEMMKDGERIVSSN</sequence>
<feature type="domain" description="TMC" evidence="8">
    <location>
        <begin position="511"/>
        <end position="621"/>
    </location>
</feature>
<feature type="transmembrane region" description="Helical" evidence="7">
    <location>
        <begin position="623"/>
        <end position="644"/>
    </location>
</feature>
<dbReference type="EMBL" id="GEZM01067948">
    <property type="protein sequence ID" value="JAV67310.1"/>
    <property type="molecule type" value="Transcribed_RNA"/>
</dbReference>
<feature type="transmembrane region" description="Helical" evidence="7">
    <location>
        <begin position="435"/>
        <end position="458"/>
    </location>
</feature>
<evidence type="ECO:0000256" key="2">
    <source>
        <dbReference type="ARBA" id="ARBA00006510"/>
    </source>
</evidence>
<evidence type="ECO:0000256" key="1">
    <source>
        <dbReference type="ARBA" id="ARBA00004141"/>
    </source>
</evidence>
<dbReference type="InterPro" id="IPR038900">
    <property type="entry name" value="TMC"/>
</dbReference>
<proteinExistence type="inferred from homology"/>
<feature type="transmembrane region" description="Helical" evidence="7">
    <location>
        <begin position="194"/>
        <end position="221"/>
    </location>
</feature>
<evidence type="ECO:0000313" key="10">
    <source>
        <dbReference type="EMBL" id="KAB0792717.1"/>
    </source>
</evidence>
<dbReference type="InParanoid" id="A0A1Y1L4J7"/>
<keyword evidence="5 7" id="KW-0472">Membrane</keyword>
<dbReference type="EMBL" id="VVIM01000010">
    <property type="protein sequence ID" value="KAB0792717.1"/>
    <property type="molecule type" value="Genomic_DNA"/>
</dbReference>
<reference evidence="10" key="3">
    <citation type="submission" date="2019-08" db="EMBL/GenBank/DDBJ databases">
        <authorList>
            <consortium name="Photinus pyralis genome working group"/>
            <person name="Fallon T.R."/>
            <person name="Sander Lower S.E."/>
            <person name="Weng J.-K."/>
        </authorList>
    </citation>
    <scope>NUCLEOTIDE SEQUENCE</scope>
    <source>
        <strain evidence="10">1611_PpyrPB1</strain>
        <tissue evidence="10">Whole body</tissue>
    </source>
</reference>
<reference evidence="10 11" key="2">
    <citation type="journal article" date="2018" name="Elife">
        <title>Firefly genomes illuminate parallel origins of bioluminescence in beetles.</title>
        <authorList>
            <person name="Fallon T.R."/>
            <person name="Lower S.E."/>
            <person name="Chang C.H."/>
            <person name="Bessho-Uehara M."/>
            <person name="Martin G.J."/>
            <person name="Bewick A.J."/>
            <person name="Behringer M."/>
            <person name="Debat H.J."/>
            <person name="Wong I."/>
            <person name="Day J.C."/>
            <person name="Suvorov A."/>
            <person name="Silva C.J."/>
            <person name="Stanger-Hall K.F."/>
            <person name="Hall D.W."/>
            <person name="Schmitz R.J."/>
            <person name="Nelson D.R."/>
            <person name="Lewis S.M."/>
            <person name="Shigenobu S."/>
            <person name="Bybee S.M."/>
            <person name="Larracuente A.M."/>
            <person name="Oba Y."/>
            <person name="Weng J.K."/>
        </authorList>
    </citation>
    <scope>NUCLEOTIDE SEQUENCE [LARGE SCALE GENOMIC DNA]</scope>
    <source>
        <strain evidence="10">1611_PpyrPB1</strain>
        <tissue evidence="10">Whole body</tissue>
    </source>
</reference>
<name>A0A1Y1L4J7_PHOPY</name>
<dbReference type="InterPro" id="IPR012496">
    <property type="entry name" value="TMC_dom"/>
</dbReference>
<feature type="transmembrane region" description="Helical" evidence="7">
    <location>
        <begin position="290"/>
        <end position="308"/>
    </location>
</feature>